<dbReference type="GO" id="GO:0007131">
    <property type="term" value="P:reciprocal meiotic recombination"/>
    <property type="evidence" value="ECO:0007669"/>
    <property type="project" value="TreeGrafter"/>
</dbReference>
<dbReference type="OrthoDB" id="1918529at2759"/>
<keyword evidence="2" id="KW-1185">Reference proteome</keyword>
<accession>A0A5J5AJD0</accession>
<dbReference type="AlphaFoldDB" id="A0A5J5AJD0"/>
<gene>
    <name evidence="1" type="ORF">F0562_034313</name>
</gene>
<proteinExistence type="predicted"/>
<dbReference type="GO" id="GO:0042138">
    <property type="term" value="P:meiotic DNA double-strand break formation"/>
    <property type="evidence" value="ECO:0007669"/>
    <property type="project" value="InterPro"/>
</dbReference>
<evidence type="ECO:0000313" key="1">
    <source>
        <dbReference type="EMBL" id="KAA8529587.1"/>
    </source>
</evidence>
<evidence type="ECO:0008006" key="3">
    <source>
        <dbReference type="Google" id="ProtNLM"/>
    </source>
</evidence>
<name>A0A5J5AJD0_9ASTE</name>
<reference evidence="1 2" key="1">
    <citation type="submission" date="2019-09" db="EMBL/GenBank/DDBJ databases">
        <title>A chromosome-level genome assembly of the Chinese tupelo Nyssa sinensis.</title>
        <authorList>
            <person name="Yang X."/>
            <person name="Kang M."/>
            <person name="Yang Y."/>
            <person name="Xiong H."/>
            <person name="Wang M."/>
            <person name="Zhang Z."/>
            <person name="Wang Z."/>
            <person name="Wu H."/>
            <person name="Ma T."/>
            <person name="Liu J."/>
            <person name="Xi Z."/>
        </authorList>
    </citation>
    <scope>NUCLEOTIDE SEQUENCE [LARGE SCALE GENOMIC DNA]</scope>
    <source>
        <strain evidence="1">J267</strain>
        <tissue evidence="1">Leaf</tissue>
    </source>
</reference>
<dbReference type="InterPro" id="IPR034566">
    <property type="entry name" value="MTOPVIB_plant"/>
</dbReference>
<dbReference type="EMBL" id="CM018044">
    <property type="protein sequence ID" value="KAA8529587.1"/>
    <property type="molecule type" value="Genomic_DNA"/>
</dbReference>
<dbReference type="PANTHER" id="PTHR36722:SF1">
    <property type="entry name" value="TYPE 2 DNA TOPOISOMERASE 6 SUBUNIT B-LIKE"/>
    <property type="match status" value="1"/>
</dbReference>
<evidence type="ECO:0000313" key="2">
    <source>
        <dbReference type="Proteomes" id="UP000325577"/>
    </source>
</evidence>
<dbReference type="PANTHER" id="PTHR36722">
    <property type="entry name" value="TYPE 2 DNA TOPOISOMERASE 6 SUBUNIT B-LIKE"/>
    <property type="match status" value="1"/>
</dbReference>
<dbReference type="Proteomes" id="UP000325577">
    <property type="component" value="Linkage Group LG20"/>
</dbReference>
<sequence>MDVSSVQKLCQHFISSAIQRCCKSSDICRLSVLLKSSPLSDPPLVRISISDTGVGSCVEEFGDLKYISDPASAEKWDGVISVTTTSICDNEIYHYSFDLNEIVSTRRLTKLPSTPKNGVKFSGTEVSIFAFGSIDDLLAEITCFLQKILILKIPKVAVELVVDSGDNPGSQSENLILANECIPLPSASNIECLKSGLEDYVLKHGNSLNNICHSCFSIGENLKVGSGVACSTASHRSKGQVIEAVIIISELPEPTTPSCFRAHDTKTEVLYFKDFSPCSISQSSLNALTSIDWKSYGLTLRSIEDEDGYAILEWENLPPYAHIDIALHCYHKQVPPAMQKTQLDRTLTRKAVKLALNDLKEKNTGILLSTRALKILNYAPDLAKTISGLIVSSNDSDFQGECFSLLGLPFQEIEGKIVEECIKKRIIAVIEMDDRKPQRSRKTVPFLFEDDCFHEPDFLDEEYGGEDAYSSLDL</sequence>
<protein>
    <recommendedName>
        <fullName evidence="3">Type 2 DNA topoisomerase 6 subunit B-like</fullName>
    </recommendedName>
</protein>
<organism evidence="1 2">
    <name type="scientific">Nyssa sinensis</name>
    <dbReference type="NCBI Taxonomy" id="561372"/>
    <lineage>
        <taxon>Eukaryota</taxon>
        <taxon>Viridiplantae</taxon>
        <taxon>Streptophyta</taxon>
        <taxon>Embryophyta</taxon>
        <taxon>Tracheophyta</taxon>
        <taxon>Spermatophyta</taxon>
        <taxon>Magnoliopsida</taxon>
        <taxon>eudicotyledons</taxon>
        <taxon>Gunneridae</taxon>
        <taxon>Pentapetalae</taxon>
        <taxon>asterids</taxon>
        <taxon>Cornales</taxon>
        <taxon>Nyssaceae</taxon>
        <taxon>Nyssa</taxon>
    </lineage>
</organism>
<dbReference type="GO" id="GO:0030674">
    <property type="term" value="F:protein-macromolecule adaptor activity"/>
    <property type="evidence" value="ECO:0007669"/>
    <property type="project" value="TreeGrafter"/>
</dbReference>
<dbReference type="GO" id="GO:0000793">
    <property type="term" value="C:condensed chromosome"/>
    <property type="evidence" value="ECO:0007669"/>
    <property type="project" value="TreeGrafter"/>
</dbReference>